<dbReference type="Proteomes" id="UP000288002">
    <property type="component" value="Unassembled WGS sequence"/>
</dbReference>
<organism evidence="1 2">
    <name type="scientific">Pseudomonas koreensis</name>
    <dbReference type="NCBI Taxonomy" id="198620"/>
    <lineage>
        <taxon>Bacteria</taxon>
        <taxon>Pseudomonadati</taxon>
        <taxon>Pseudomonadota</taxon>
        <taxon>Gammaproteobacteria</taxon>
        <taxon>Pseudomonadales</taxon>
        <taxon>Pseudomonadaceae</taxon>
        <taxon>Pseudomonas</taxon>
    </lineage>
</organism>
<dbReference type="EMBL" id="MKWS01000009">
    <property type="protein sequence ID" value="RVD77074.1"/>
    <property type="molecule type" value="Genomic_DNA"/>
</dbReference>
<name>A0AA94ENT8_9PSED</name>
<dbReference type="AlphaFoldDB" id="A0AA94ENT8"/>
<protein>
    <submittedName>
        <fullName evidence="1">Uncharacterized protein</fullName>
    </submittedName>
</protein>
<comment type="caution">
    <text evidence="1">The sequence shown here is derived from an EMBL/GenBank/DDBJ whole genome shotgun (WGS) entry which is preliminary data.</text>
</comment>
<accession>A0AA94ENT8</accession>
<reference evidence="1 2" key="1">
    <citation type="submission" date="2016-10" db="EMBL/GenBank/DDBJ databases">
        <title>Search of new enzymes for the oxidation of sulfur compounds.</title>
        <authorList>
            <person name="Novo A."/>
            <person name="Moreira I.S."/>
            <person name="Castro P.M."/>
        </authorList>
    </citation>
    <scope>NUCLEOTIDE SEQUENCE [LARGE SCALE GENOMIC DNA]</scope>
    <source>
        <strain evidence="1 2">A9</strain>
    </source>
</reference>
<evidence type="ECO:0000313" key="2">
    <source>
        <dbReference type="Proteomes" id="UP000288002"/>
    </source>
</evidence>
<evidence type="ECO:0000313" key="1">
    <source>
        <dbReference type="EMBL" id="RVD77074.1"/>
    </source>
</evidence>
<sequence>MTDYEDLQKRCQRGATNLKDANNLLAECYGVLGKLGVALAECTASLEGEVLQKYHGQKPEDMHPVTRREYDRDMAEIEGYKALSKEG</sequence>
<proteinExistence type="predicted"/>
<gene>
    <name evidence="1" type="ORF">A9HBioS_3097</name>
</gene>
<dbReference type="RefSeq" id="WP_127650022.1">
    <property type="nucleotide sequence ID" value="NZ_MKWS01000009.1"/>
</dbReference>